<dbReference type="Pfam" id="PF01557">
    <property type="entry name" value="FAA_hydrolase"/>
    <property type="match status" value="1"/>
</dbReference>
<dbReference type="InterPro" id="IPR036663">
    <property type="entry name" value="Fumarylacetoacetase_C_sf"/>
</dbReference>
<dbReference type="RefSeq" id="WP_169421414.1">
    <property type="nucleotide sequence ID" value="NZ_JABBFX010000003.1"/>
</dbReference>
<keyword evidence="3" id="KW-0378">Hydrolase</keyword>
<dbReference type="Gene3D" id="3.90.850.10">
    <property type="entry name" value="Fumarylacetoacetase-like, C-terminal domain"/>
    <property type="match status" value="1"/>
</dbReference>
<dbReference type="PANTHER" id="PTHR43211:SF1">
    <property type="entry name" value="BLL6422 PROTEIN"/>
    <property type="match status" value="1"/>
</dbReference>
<evidence type="ECO:0000259" key="2">
    <source>
        <dbReference type="Pfam" id="PF18288"/>
    </source>
</evidence>
<dbReference type="InterPro" id="IPR011234">
    <property type="entry name" value="Fumarylacetoacetase-like_C"/>
</dbReference>
<evidence type="ECO:0000313" key="3">
    <source>
        <dbReference type="EMBL" id="NML47117.1"/>
    </source>
</evidence>
<protein>
    <submittedName>
        <fullName evidence="3">Fumarylacetoacetate hydrolase family protein</fullName>
    </submittedName>
</protein>
<evidence type="ECO:0000259" key="1">
    <source>
        <dbReference type="Pfam" id="PF01557"/>
    </source>
</evidence>
<dbReference type="Pfam" id="PF18288">
    <property type="entry name" value="FAA_hydro_N_2"/>
    <property type="match status" value="1"/>
</dbReference>
<feature type="domain" description="Fumarylacetoacetase N-terminal" evidence="2">
    <location>
        <begin position="1"/>
        <end position="82"/>
    </location>
</feature>
<dbReference type="GO" id="GO:0016787">
    <property type="term" value="F:hydrolase activity"/>
    <property type="evidence" value="ECO:0007669"/>
    <property type="project" value="UniProtKB-KW"/>
</dbReference>
<comment type="caution">
    <text evidence="3">The sequence shown here is derived from an EMBL/GenBank/DDBJ whole genome shotgun (WGS) entry which is preliminary data.</text>
</comment>
<name>A0A848H9E0_9BURK</name>
<dbReference type="Proteomes" id="UP000541185">
    <property type="component" value="Unassembled WGS sequence"/>
</dbReference>
<dbReference type="EMBL" id="JABBFX010000003">
    <property type="protein sequence ID" value="NML47117.1"/>
    <property type="molecule type" value="Genomic_DNA"/>
</dbReference>
<dbReference type="SUPFAM" id="SSF56529">
    <property type="entry name" value="FAH"/>
    <property type="match status" value="1"/>
</dbReference>
<reference evidence="3 4" key="1">
    <citation type="submission" date="2020-04" db="EMBL/GenBank/DDBJ databases">
        <title>Ramlibacter sp. G-1-2-2 isolated from soil.</title>
        <authorList>
            <person name="Dahal R.H."/>
        </authorList>
    </citation>
    <scope>NUCLEOTIDE SEQUENCE [LARGE SCALE GENOMIC DNA]</scope>
    <source>
        <strain evidence="3 4">G-1-2-2</strain>
    </source>
</reference>
<sequence length="331" mass="35971">MKLATLKDGTRDGRLAVVSRDLARAVDAGAIAPTLQLALENWDTAEPKLQALYRQLNAGEAAGAFAFAFAFDPAQAMAPLPRCHQFVDASAFLNHGDIMEQAFKLTVKKTPGIPILVQRQSDAFVGGRDDYPFPTEADNGDFEGEYAVVLDDVPMGVNAAEAHKHIRLVTILNDVSMRAHLFRELAMGFGFIQAKPATAFAPVAVTPDELGEAWKDGRVHLDLRVARNGDWFGNPNGREMDWSFGELIAHLAYNRRLGAGTILGSGTVSNKGYRQVGSACLAERRAVETMDHGEACTPFLKFGDVLRFEVLDAQGASVFGAIEHRMVKASR</sequence>
<dbReference type="AlphaFoldDB" id="A0A848H9E0"/>
<keyword evidence="4" id="KW-1185">Reference proteome</keyword>
<accession>A0A848H9E0</accession>
<gene>
    <name evidence="3" type="ORF">HHL11_25450</name>
</gene>
<proteinExistence type="predicted"/>
<dbReference type="InterPro" id="IPR041072">
    <property type="entry name" value="FAA_hydro_N"/>
</dbReference>
<feature type="domain" description="Fumarylacetoacetase-like C-terminal" evidence="1">
    <location>
        <begin position="89"/>
        <end position="325"/>
    </location>
</feature>
<evidence type="ECO:0000313" key="4">
    <source>
        <dbReference type="Proteomes" id="UP000541185"/>
    </source>
</evidence>
<organism evidence="3 4">
    <name type="scientific">Ramlibacter agri</name>
    <dbReference type="NCBI Taxonomy" id="2728837"/>
    <lineage>
        <taxon>Bacteria</taxon>
        <taxon>Pseudomonadati</taxon>
        <taxon>Pseudomonadota</taxon>
        <taxon>Betaproteobacteria</taxon>
        <taxon>Burkholderiales</taxon>
        <taxon>Comamonadaceae</taxon>
        <taxon>Ramlibacter</taxon>
    </lineage>
</organism>
<dbReference type="PANTHER" id="PTHR43211">
    <property type="entry name" value="FUMARYLACETOACETATE HYDROLASE"/>
    <property type="match status" value="1"/>
</dbReference>